<dbReference type="Pfam" id="PF01740">
    <property type="entry name" value="STAS"/>
    <property type="match status" value="1"/>
</dbReference>
<sequence>MFAAGSDSMYRTAEASTEDTLRCGRATFAVRQCSPTRAAVGVVGEIDAVNGRALGRYVERHTRISKQLVLDLRAVDYFGSQGFTALYFISVHCTRSDVDWVIVGSHAVCRLLSICDPEGELPLVADLSSALDRLDRCAQVRPQIIWSGRAGWHAGPRRREADHHSV</sequence>
<feature type="domain" description="STAS" evidence="1">
    <location>
        <begin position="40"/>
        <end position="108"/>
    </location>
</feature>
<dbReference type="KEGG" id="mauu:NCTC10437_05620"/>
<evidence type="ECO:0000313" key="3">
    <source>
        <dbReference type="Proteomes" id="UP000279306"/>
    </source>
</evidence>
<reference evidence="2 3" key="1">
    <citation type="submission" date="2018-12" db="EMBL/GenBank/DDBJ databases">
        <authorList>
            <consortium name="Pathogen Informatics"/>
        </authorList>
    </citation>
    <scope>NUCLEOTIDE SEQUENCE [LARGE SCALE GENOMIC DNA]</scope>
    <source>
        <strain evidence="2 3">NCTC10437</strain>
    </source>
</reference>
<dbReference type="EMBL" id="LR134356">
    <property type="protein sequence ID" value="VEG58588.1"/>
    <property type="molecule type" value="Genomic_DNA"/>
</dbReference>
<protein>
    <submittedName>
        <fullName evidence="2">Anti-sigma-factor antagonist</fullName>
    </submittedName>
</protein>
<organism evidence="2 3">
    <name type="scientific">Mycolicibacterium aurum</name>
    <name type="common">Mycobacterium aurum</name>
    <dbReference type="NCBI Taxonomy" id="1791"/>
    <lineage>
        <taxon>Bacteria</taxon>
        <taxon>Bacillati</taxon>
        <taxon>Actinomycetota</taxon>
        <taxon>Actinomycetes</taxon>
        <taxon>Mycobacteriales</taxon>
        <taxon>Mycobacteriaceae</taxon>
        <taxon>Mycolicibacterium</taxon>
    </lineage>
</organism>
<evidence type="ECO:0000259" key="1">
    <source>
        <dbReference type="Pfam" id="PF01740"/>
    </source>
</evidence>
<dbReference type="Proteomes" id="UP000279306">
    <property type="component" value="Chromosome"/>
</dbReference>
<keyword evidence="3" id="KW-1185">Reference proteome</keyword>
<dbReference type="SUPFAM" id="SSF52091">
    <property type="entry name" value="SpoIIaa-like"/>
    <property type="match status" value="1"/>
</dbReference>
<dbReference type="InterPro" id="IPR036513">
    <property type="entry name" value="STAS_dom_sf"/>
</dbReference>
<dbReference type="STRING" id="1791.GCA_001049355_01492"/>
<proteinExistence type="predicted"/>
<dbReference type="OrthoDB" id="3697150at2"/>
<accession>A0A3S4VYT2</accession>
<dbReference type="AlphaFoldDB" id="A0A3S4VYT2"/>
<name>A0A3S4VYT2_MYCAU</name>
<evidence type="ECO:0000313" key="2">
    <source>
        <dbReference type="EMBL" id="VEG58588.1"/>
    </source>
</evidence>
<gene>
    <name evidence="2" type="ORF">NCTC10437_05620</name>
</gene>
<dbReference type="RefSeq" id="WP_048631413.1">
    <property type="nucleotide sequence ID" value="NZ_CVQQ01000003.1"/>
</dbReference>
<dbReference type="InterPro" id="IPR002645">
    <property type="entry name" value="STAS_dom"/>
</dbReference>
<dbReference type="Gene3D" id="3.30.750.24">
    <property type="entry name" value="STAS domain"/>
    <property type="match status" value="1"/>
</dbReference>
<dbReference type="CDD" id="cd07043">
    <property type="entry name" value="STAS_anti-anti-sigma_factors"/>
    <property type="match status" value="1"/>
</dbReference>